<feature type="domain" description="Transcription regulator PadR N-terminal" evidence="1">
    <location>
        <begin position="6"/>
        <end position="76"/>
    </location>
</feature>
<evidence type="ECO:0000313" key="2">
    <source>
        <dbReference type="EMBL" id="RUQ84931.1"/>
    </source>
</evidence>
<dbReference type="Gene3D" id="1.10.10.10">
    <property type="entry name" value="Winged helix-like DNA-binding domain superfamily/Winged helix DNA-binding domain"/>
    <property type="match status" value="1"/>
</dbReference>
<comment type="caution">
    <text evidence="2">The sequence shown here is derived from an EMBL/GenBank/DDBJ whole genome shotgun (WGS) entry which is preliminary data.</text>
</comment>
<organism evidence="2 3">
    <name type="scientific">Labedella gwakjiensis</name>
    <dbReference type="NCBI Taxonomy" id="390269"/>
    <lineage>
        <taxon>Bacteria</taxon>
        <taxon>Bacillati</taxon>
        <taxon>Actinomycetota</taxon>
        <taxon>Actinomycetes</taxon>
        <taxon>Micrococcales</taxon>
        <taxon>Microbacteriaceae</taxon>
        <taxon>Labedella</taxon>
    </lineage>
</organism>
<dbReference type="EMBL" id="RZGY01000002">
    <property type="protein sequence ID" value="RUQ84931.1"/>
    <property type="molecule type" value="Genomic_DNA"/>
</dbReference>
<dbReference type="InterPro" id="IPR005149">
    <property type="entry name" value="Tscrpt_reg_PadR_N"/>
</dbReference>
<dbReference type="SUPFAM" id="SSF46785">
    <property type="entry name" value="Winged helix' DNA-binding domain"/>
    <property type="match status" value="1"/>
</dbReference>
<sequence>MLEPLVLASIEQHRRYAAEIVDALRACDFPVLEGTLYPLLNRLRRDGLIEHEWQESTSGPPRKYLALTAEGHTQLARFREYWTSLTHTLTNVGD</sequence>
<evidence type="ECO:0000313" key="3">
    <source>
        <dbReference type="Proteomes" id="UP000268291"/>
    </source>
</evidence>
<accession>A0ABY0C5X5</accession>
<dbReference type="Pfam" id="PF03551">
    <property type="entry name" value="PadR"/>
    <property type="match status" value="1"/>
</dbReference>
<protein>
    <submittedName>
        <fullName evidence="2">PadR family transcriptional regulator</fullName>
    </submittedName>
</protein>
<evidence type="ECO:0000259" key="1">
    <source>
        <dbReference type="Pfam" id="PF03551"/>
    </source>
</evidence>
<dbReference type="InterPro" id="IPR036388">
    <property type="entry name" value="WH-like_DNA-bd_sf"/>
</dbReference>
<reference evidence="2 3" key="1">
    <citation type="submission" date="2018-12" db="EMBL/GenBank/DDBJ databases">
        <authorList>
            <person name="hu s."/>
            <person name="Xu Y."/>
            <person name="Xu B."/>
            <person name="Li F."/>
        </authorList>
    </citation>
    <scope>NUCLEOTIDE SEQUENCE [LARGE SCALE GENOMIC DNA]</scope>
    <source>
        <strain evidence="2 3">KSW2-17</strain>
    </source>
</reference>
<dbReference type="InterPro" id="IPR036390">
    <property type="entry name" value="WH_DNA-bd_sf"/>
</dbReference>
<dbReference type="Proteomes" id="UP000268291">
    <property type="component" value="Unassembled WGS sequence"/>
</dbReference>
<gene>
    <name evidence="2" type="ORF">ELQ93_14630</name>
</gene>
<proteinExistence type="predicted"/>
<dbReference type="PANTHER" id="PTHR33169:SF14">
    <property type="entry name" value="TRANSCRIPTIONAL REGULATOR RV3488"/>
    <property type="match status" value="1"/>
</dbReference>
<dbReference type="InterPro" id="IPR052509">
    <property type="entry name" value="Metal_resp_DNA-bind_regulator"/>
</dbReference>
<name>A0ABY0C5X5_9MICO</name>
<dbReference type="PANTHER" id="PTHR33169">
    <property type="entry name" value="PADR-FAMILY TRANSCRIPTIONAL REGULATOR"/>
    <property type="match status" value="1"/>
</dbReference>
<keyword evidence="3" id="KW-1185">Reference proteome</keyword>